<gene>
    <name evidence="1" type="ORF">CVV64_21580</name>
</gene>
<dbReference type="AlphaFoldDB" id="A0A2N1PHH0"/>
<protein>
    <recommendedName>
        <fullName evidence="3">Phage gp6-like head-tail connector protein</fullName>
    </recommendedName>
</protein>
<evidence type="ECO:0000313" key="2">
    <source>
        <dbReference type="Proteomes" id="UP000233256"/>
    </source>
</evidence>
<accession>A0A2N1PHH0</accession>
<evidence type="ECO:0008006" key="3">
    <source>
        <dbReference type="Google" id="ProtNLM"/>
    </source>
</evidence>
<evidence type="ECO:0000313" key="1">
    <source>
        <dbReference type="EMBL" id="PKK87778.1"/>
    </source>
</evidence>
<organism evidence="1 2">
    <name type="scientific">Candidatus Wallbacteria bacterium HGW-Wallbacteria-1</name>
    <dbReference type="NCBI Taxonomy" id="2013854"/>
    <lineage>
        <taxon>Bacteria</taxon>
        <taxon>Candidatus Walliibacteriota</taxon>
    </lineage>
</organism>
<proteinExistence type="predicted"/>
<dbReference type="EMBL" id="PGXC01000110">
    <property type="protein sequence ID" value="PKK87778.1"/>
    <property type="molecule type" value="Genomic_DNA"/>
</dbReference>
<dbReference type="Proteomes" id="UP000233256">
    <property type="component" value="Unassembled WGS sequence"/>
</dbReference>
<reference evidence="1 2" key="1">
    <citation type="journal article" date="2017" name="ISME J.">
        <title>Potential for microbial H2 and metal transformations associated with novel bacteria and archaea in deep terrestrial subsurface sediments.</title>
        <authorList>
            <person name="Hernsdorf A.W."/>
            <person name="Amano Y."/>
            <person name="Miyakawa K."/>
            <person name="Ise K."/>
            <person name="Suzuki Y."/>
            <person name="Anantharaman K."/>
            <person name="Probst A."/>
            <person name="Burstein D."/>
            <person name="Thomas B.C."/>
            <person name="Banfield J.F."/>
        </authorList>
    </citation>
    <scope>NUCLEOTIDE SEQUENCE [LARGE SCALE GENOMIC DNA]</scope>
    <source>
        <strain evidence="1">HGW-Wallbacteria-1</strain>
    </source>
</reference>
<name>A0A2N1PHH0_9BACT</name>
<comment type="caution">
    <text evidence="1">The sequence shown here is derived from an EMBL/GenBank/DDBJ whole genome shotgun (WGS) entry which is preliminary data.</text>
</comment>
<sequence length="95" mass="10950">MMQDDLLLTMLKQDLEILHTVKDDYLKNLIRTAQRMIAREGITLADDFEDNGIVVMYAAWMYRKRAAPDSAMPRMIRAAMNNKLFAQKATVITDV</sequence>